<dbReference type="InterPro" id="IPR000914">
    <property type="entry name" value="SBP_5_dom"/>
</dbReference>
<dbReference type="AlphaFoldDB" id="A0A1G9AC60"/>
<evidence type="ECO:0000256" key="1">
    <source>
        <dbReference type="ARBA" id="ARBA00004196"/>
    </source>
</evidence>
<dbReference type="Gene3D" id="3.40.190.10">
    <property type="entry name" value="Periplasmic binding protein-like II"/>
    <property type="match status" value="1"/>
</dbReference>
<keyword evidence="3" id="KW-0813">Transport</keyword>
<evidence type="ECO:0000256" key="3">
    <source>
        <dbReference type="ARBA" id="ARBA00022448"/>
    </source>
</evidence>
<dbReference type="Gene3D" id="3.90.76.10">
    <property type="entry name" value="Dipeptide-binding Protein, Domain 1"/>
    <property type="match status" value="1"/>
</dbReference>
<dbReference type="Pfam" id="PF00496">
    <property type="entry name" value="SBP_bac_5"/>
    <property type="match status" value="1"/>
</dbReference>
<dbReference type="PANTHER" id="PTHR30290">
    <property type="entry name" value="PERIPLASMIC BINDING COMPONENT OF ABC TRANSPORTER"/>
    <property type="match status" value="1"/>
</dbReference>
<evidence type="ECO:0000313" key="8">
    <source>
        <dbReference type="Proteomes" id="UP000199155"/>
    </source>
</evidence>
<dbReference type="Gene3D" id="3.10.105.10">
    <property type="entry name" value="Dipeptide-binding Protein, Domain 3"/>
    <property type="match status" value="1"/>
</dbReference>
<dbReference type="GO" id="GO:0042597">
    <property type="term" value="C:periplasmic space"/>
    <property type="evidence" value="ECO:0007669"/>
    <property type="project" value="UniProtKB-ARBA"/>
</dbReference>
<dbReference type="GO" id="GO:0043190">
    <property type="term" value="C:ATP-binding cassette (ABC) transporter complex"/>
    <property type="evidence" value="ECO:0007669"/>
    <property type="project" value="InterPro"/>
</dbReference>
<evidence type="ECO:0000256" key="5">
    <source>
        <dbReference type="SAM" id="SignalP"/>
    </source>
</evidence>
<feature type="signal peptide" evidence="5">
    <location>
        <begin position="1"/>
        <end position="21"/>
    </location>
</feature>
<dbReference type="STRING" id="417292.SAMN05421806_105452"/>
<feature type="chain" id="PRO_5039631780" evidence="5">
    <location>
        <begin position="22"/>
        <end position="531"/>
    </location>
</feature>
<dbReference type="InterPro" id="IPR030678">
    <property type="entry name" value="Peptide/Ni-bd"/>
</dbReference>
<evidence type="ECO:0000259" key="6">
    <source>
        <dbReference type="Pfam" id="PF00496"/>
    </source>
</evidence>
<evidence type="ECO:0000256" key="4">
    <source>
        <dbReference type="ARBA" id="ARBA00022729"/>
    </source>
</evidence>
<dbReference type="SUPFAM" id="SSF53850">
    <property type="entry name" value="Periplasmic binding protein-like II"/>
    <property type="match status" value="1"/>
</dbReference>
<dbReference type="Proteomes" id="UP000199155">
    <property type="component" value="Unassembled WGS sequence"/>
</dbReference>
<reference evidence="7 8" key="1">
    <citation type="submission" date="2016-10" db="EMBL/GenBank/DDBJ databases">
        <authorList>
            <person name="de Groot N.N."/>
        </authorList>
    </citation>
    <scope>NUCLEOTIDE SEQUENCE [LARGE SCALE GENOMIC DNA]</scope>
    <source>
        <strain evidence="7 8">CGMCC 4.5727</strain>
    </source>
</reference>
<proteinExistence type="inferred from homology"/>
<dbReference type="PANTHER" id="PTHR30290:SF10">
    <property type="entry name" value="PERIPLASMIC OLIGOPEPTIDE-BINDING PROTEIN-RELATED"/>
    <property type="match status" value="1"/>
</dbReference>
<comment type="similarity">
    <text evidence="2">Belongs to the bacterial solute-binding protein 5 family.</text>
</comment>
<dbReference type="GO" id="GO:0015833">
    <property type="term" value="P:peptide transport"/>
    <property type="evidence" value="ECO:0007669"/>
    <property type="project" value="TreeGrafter"/>
</dbReference>
<protein>
    <submittedName>
        <fullName evidence="7">Peptide/nickel transport system substrate-binding protein</fullName>
    </submittedName>
</protein>
<sequence>MFNRALSLRTAAAMASISLVAGCGMMSSGDAEDEKAIVVGTTSAPTTLDPAAAWDGSWELYRNVYQTLVSFPSGAAAPEPDAAENCRFTDEDNRTYRCELRDGMKFSDGGAMDAAAVKHSIDRIRKIAVKGGPEPLLGSLDRVETRGEKEVIFHLTKSDATFPFVLATPAMSIVDPDEYPADKLREGRTITGSGPYLIESYQVNGNGQPVEAVLAENPHYEGPAKRKNRAVTIKYFQDSAAMVDALKAKRIDLTFRGLSATDIVDLDAQQASKGLQLVEGAGMEIRYLVFTEKDKWTRNPAVRKAVAQVIDRSAISHDVYEGTVEPLYSMVPKGVTGHTAGFFDSFGKPDAAKAKRILNEAGIFQKVPLTLWYTTDRYGSGTKPEFEEIKRQLEKSGLFQVTLKSRPWKSYEQGYKNGEYPVFGRGWFPDFPDPDNFVAPFVGERNALGTPYPSPEITDKLLPESRRESDRGAVDEAFERAQDILVDDARLLPLWQGKQYIAASEEIAGGELALDPSTIMMMWVLERKTSW</sequence>
<evidence type="ECO:0000313" key="7">
    <source>
        <dbReference type="EMBL" id="SDK24130.1"/>
    </source>
</evidence>
<name>A0A1G9AC60_9ACTN</name>
<dbReference type="GO" id="GO:0030313">
    <property type="term" value="C:cell envelope"/>
    <property type="evidence" value="ECO:0007669"/>
    <property type="project" value="UniProtKB-SubCell"/>
</dbReference>
<keyword evidence="8" id="KW-1185">Reference proteome</keyword>
<dbReference type="GO" id="GO:1904680">
    <property type="term" value="F:peptide transmembrane transporter activity"/>
    <property type="evidence" value="ECO:0007669"/>
    <property type="project" value="TreeGrafter"/>
</dbReference>
<dbReference type="RefSeq" id="WP_093610820.1">
    <property type="nucleotide sequence ID" value="NZ_FNFF01000005.1"/>
</dbReference>
<dbReference type="OrthoDB" id="9801912at2"/>
<dbReference type="FunFam" id="3.10.105.10:FF:000012">
    <property type="entry name" value="Peptide/nickel transport system substrate-binding protein"/>
    <property type="match status" value="1"/>
</dbReference>
<accession>A0A1G9AC60</accession>
<comment type="subcellular location">
    <subcellularLocation>
        <location evidence="1">Cell envelope</location>
    </subcellularLocation>
</comment>
<dbReference type="PIRSF" id="PIRSF002741">
    <property type="entry name" value="MppA"/>
    <property type="match status" value="1"/>
</dbReference>
<keyword evidence="4 5" id="KW-0732">Signal</keyword>
<organism evidence="7 8">
    <name type="scientific">Streptomyces indicus</name>
    <dbReference type="NCBI Taxonomy" id="417292"/>
    <lineage>
        <taxon>Bacteria</taxon>
        <taxon>Bacillati</taxon>
        <taxon>Actinomycetota</taxon>
        <taxon>Actinomycetes</taxon>
        <taxon>Kitasatosporales</taxon>
        <taxon>Streptomycetaceae</taxon>
        <taxon>Streptomyces</taxon>
    </lineage>
</organism>
<dbReference type="EMBL" id="FNFF01000005">
    <property type="protein sequence ID" value="SDK24130.1"/>
    <property type="molecule type" value="Genomic_DNA"/>
</dbReference>
<feature type="domain" description="Solute-binding protein family 5" evidence="6">
    <location>
        <begin position="78"/>
        <end position="446"/>
    </location>
</feature>
<dbReference type="InterPro" id="IPR039424">
    <property type="entry name" value="SBP_5"/>
</dbReference>
<gene>
    <name evidence="7" type="ORF">SAMN05421806_105452</name>
</gene>
<evidence type="ECO:0000256" key="2">
    <source>
        <dbReference type="ARBA" id="ARBA00005695"/>
    </source>
</evidence>
<dbReference type="PROSITE" id="PS51257">
    <property type="entry name" value="PROKAR_LIPOPROTEIN"/>
    <property type="match status" value="1"/>
</dbReference>